<dbReference type="PROSITE" id="PS51120">
    <property type="entry name" value="LDLRB"/>
    <property type="match status" value="1"/>
</dbReference>
<dbReference type="InterPro" id="IPR050778">
    <property type="entry name" value="Cueball_EGF_LRP_Nidogen"/>
</dbReference>
<dbReference type="OrthoDB" id="382013at2759"/>
<gene>
    <name evidence="3" type="primary">Nid1_1</name>
    <name evidence="3" type="ORF">GWK47_052271</name>
</gene>
<feature type="repeat" description="LDL-receptor class B" evidence="2">
    <location>
        <begin position="127"/>
        <end position="171"/>
    </location>
</feature>
<comment type="caution">
    <text evidence="3">The sequence shown here is derived from an EMBL/GenBank/DDBJ whole genome shotgun (WGS) entry which is preliminary data.</text>
</comment>
<dbReference type="AlphaFoldDB" id="A0A8J5CAL9"/>
<keyword evidence="4" id="KW-1185">Reference proteome</keyword>
<dbReference type="SUPFAM" id="SSF63825">
    <property type="entry name" value="YWTD domain"/>
    <property type="match status" value="1"/>
</dbReference>
<dbReference type="Pfam" id="PF00058">
    <property type="entry name" value="Ldl_recept_b"/>
    <property type="match status" value="1"/>
</dbReference>
<accession>A0A8J5CAL9</accession>
<evidence type="ECO:0000313" key="4">
    <source>
        <dbReference type="Proteomes" id="UP000770661"/>
    </source>
</evidence>
<name>A0A8J5CAL9_CHIOP</name>
<dbReference type="Gene3D" id="2.120.10.30">
    <property type="entry name" value="TolB, C-terminal domain"/>
    <property type="match status" value="2"/>
</dbReference>
<protein>
    <submittedName>
        <fullName evidence="3">Nidogen-1</fullName>
    </submittedName>
</protein>
<dbReference type="PANTHER" id="PTHR46513">
    <property type="entry name" value="VITELLOGENIN RECEPTOR-LIKE PROTEIN-RELATED-RELATED"/>
    <property type="match status" value="1"/>
</dbReference>
<keyword evidence="1" id="KW-0245">EGF-like domain</keyword>
<sequence>MAHGDQHITHNHLSHRSNLNNRRLRFAGDVYSYSPDTVTIAHAGPVVGVTPTASLSTTRPPRADIDCLAGRFYWTDVRSSSIRSSNYDGTQRQPTVSKASIEDGKQRTVIKEGLINPRGIATHPGYGLLFWSDWNRLSPKIESSGLDGSNRQVMVNEDILLPNSLVVDYETETLCWADAGTHKIVDRYSGIESPARAPPPGGSGKLYGISAVPPSCPSVSNVCAVDDGGCRSTHLCLPNNRGGRTCACTDLALQDEGSQQRVFPRPSVLTGSVSGPRARSRRSVSHCELYHQTNTSVSIHLIATAYREGLVAPGIHGGSGGMA</sequence>
<dbReference type="SMART" id="SM00135">
    <property type="entry name" value="LY"/>
    <property type="match status" value="3"/>
</dbReference>
<dbReference type="EMBL" id="JACEEZ010015863">
    <property type="protein sequence ID" value="KAG0718548.1"/>
    <property type="molecule type" value="Genomic_DNA"/>
</dbReference>
<evidence type="ECO:0000256" key="1">
    <source>
        <dbReference type="ARBA" id="ARBA00022536"/>
    </source>
</evidence>
<reference evidence="3" key="1">
    <citation type="submission" date="2020-07" db="EMBL/GenBank/DDBJ databases">
        <title>The High-quality genome of the commercially important snow crab, Chionoecetes opilio.</title>
        <authorList>
            <person name="Jeong J.-H."/>
            <person name="Ryu S."/>
        </authorList>
    </citation>
    <scope>NUCLEOTIDE SEQUENCE</scope>
    <source>
        <strain evidence="3">MADBK_172401_WGS</strain>
        <tissue evidence="3">Digestive gland</tissue>
    </source>
</reference>
<organism evidence="3 4">
    <name type="scientific">Chionoecetes opilio</name>
    <name type="common">Atlantic snow crab</name>
    <name type="synonym">Cancer opilio</name>
    <dbReference type="NCBI Taxonomy" id="41210"/>
    <lineage>
        <taxon>Eukaryota</taxon>
        <taxon>Metazoa</taxon>
        <taxon>Ecdysozoa</taxon>
        <taxon>Arthropoda</taxon>
        <taxon>Crustacea</taxon>
        <taxon>Multicrustacea</taxon>
        <taxon>Malacostraca</taxon>
        <taxon>Eumalacostraca</taxon>
        <taxon>Eucarida</taxon>
        <taxon>Decapoda</taxon>
        <taxon>Pleocyemata</taxon>
        <taxon>Brachyura</taxon>
        <taxon>Eubrachyura</taxon>
        <taxon>Majoidea</taxon>
        <taxon>Majidae</taxon>
        <taxon>Chionoecetes</taxon>
    </lineage>
</organism>
<dbReference type="GO" id="GO:0060070">
    <property type="term" value="P:canonical Wnt signaling pathway"/>
    <property type="evidence" value="ECO:0007669"/>
    <property type="project" value="TreeGrafter"/>
</dbReference>
<dbReference type="GO" id="GO:0042813">
    <property type="term" value="F:Wnt receptor activity"/>
    <property type="evidence" value="ECO:0007669"/>
    <property type="project" value="TreeGrafter"/>
</dbReference>
<dbReference type="InterPro" id="IPR011042">
    <property type="entry name" value="6-blade_b-propeller_TolB-like"/>
</dbReference>
<dbReference type="GO" id="GO:0017147">
    <property type="term" value="F:Wnt-protein binding"/>
    <property type="evidence" value="ECO:0007669"/>
    <property type="project" value="TreeGrafter"/>
</dbReference>
<evidence type="ECO:0000256" key="2">
    <source>
        <dbReference type="PROSITE-ProRule" id="PRU00461"/>
    </source>
</evidence>
<proteinExistence type="predicted"/>
<dbReference type="Proteomes" id="UP000770661">
    <property type="component" value="Unassembled WGS sequence"/>
</dbReference>
<evidence type="ECO:0000313" key="3">
    <source>
        <dbReference type="EMBL" id="KAG0718548.1"/>
    </source>
</evidence>
<dbReference type="PANTHER" id="PTHR46513:SF13">
    <property type="entry name" value="EGF-LIKE DOMAIN-CONTAINING PROTEIN"/>
    <property type="match status" value="1"/>
</dbReference>
<dbReference type="GO" id="GO:0005886">
    <property type="term" value="C:plasma membrane"/>
    <property type="evidence" value="ECO:0007669"/>
    <property type="project" value="TreeGrafter"/>
</dbReference>
<dbReference type="InterPro" id="IPR000033">
    <property type="entry name" value="LDLR_classB_rpt"/>
</dbReference>